<evidence type="ECO:0000256" key="1">
    <source>
        <dbReference type="SAM" id="MobiDB-lite"/>
    </source>
</evidence>
<evidence type="ECO:0000313" key="2">
    <source>
        <dbReference type="EMBL" id="NDV01680.1"/>
    </source>
</evidence>
<feature type="region of interest" description="Disordered" evidence="1">
    <location>
        <begin position="60"/>
        <end position="97"/>
    </location>
</feature>
<dbReference type="EMBL" id="JAAGAB010000003">
    <property type="protein sequence ID" value="NDV01680.1"/>
    <property type="molecule type" value="Genomic_DNA"/>
</dbReference>
<organism evidence="2 3">
    <name type="scientific">Pseudoroseicyclus tamaricis</name>
    <dbReference type="NCBI Taxonomy" id="2705421"/>
    <lineage>
        <taxon>Bacteria</taxon>
        <taxon>Pseudomonadati</taxon>
        <taxon>Pseudomonadota</taxon>
        <taxon>Alphaproteobacteria</taxon>
        <taxon>Rhodobacterales</taxon>
        <taxon>Paracoccaceae</taxon>
        <taxon>Pseudoroseicyclus</taxon>
    </lineage>
</organism>
<feature type="compositionally biased region" description="Low complexity" evidence="1">
    <location>
        <begin position="61"/>
        <end position="73"/>
    </location>
</feature>
<reference evidence="2 3" key="1">
    <citation type="submission" date="2020-02" db="EMBL/GenBank/DDBJ databases">
        <title>Pseudoroseicyclus tamarix, sp. nov., isolated from offshore sediment of a Tamarix chinensis forest.</title>
        <authorList>
            <person name="Gai Y."/>
        </authorList>
    </citation>
    <scope>NUCLEOTIDE SEQUENCE [LARGE SCALE GENOMIC DNA]</scope>
    <source>
        <strain evidence="2 3">CLL3-39</strain>
    </source>
</reference>
<evidence type="ECO:0000313" key="3">
    <source>
        <dbReference type="Proteomes" id="UP000474757"/>
    </source>
</evidence>
<protein>
    <submittedName>
        <fullName evidence="2">Uncharacterized protein</fullName>
    </submittedName>
</protein>
<dbReference type="Proteomes" id="UP000474757">
    <property type="component" value="Unassembled WGS sequence"/>
</dbReference>
<comment type="caution">
    <text evidence="2">The sequence shown here is derived from an EMBL/GenBank/DDBJ whole genome shotgun (WGS) entry which is preliminary data.</text>
</comment>
<name>A0A6B2JUE4_9RHOB</name>
<proteinExistence type="predicted"/>
<dbReference type="AlphaFoldDB" id="A0A6B2JUE4"/>
<keyword evidence="3" id="KW-1185">Reference proteome</keyword>
<gene>
    <name evidence="2" type="ORF">GZA08_11970</name>
</gene>
<sequence>MGDIAKAVGEASARELFDLARHMTGSLQIARDDGQGLFRLSTGDVAEVLLDWAEEEGLTGPGAAAAAAKGPQEGFDETSELHPGNDPNLPPMEGTHG</sequence>
<dbReference type="RefSeq" id="WP_163893966.1">
    <property type="nucleotide sequence ID" value="NZ_JAAFYS010000003.1"/>
</dbReference>
<accession>A0A6B2JUE4</accession>